<dbReference type="Gene3D" id="2.60.120.650">
    <property type="entry name" value="Cupin"/>
    <property type="match status" value="1"/>
</dbReference>
<feature type="region of interest" description="Disordered" evidence="1">
    <location>
        <begin position="1"/>
        <end position="35"/>
    </location>
</feature>
<dbReference type="GO" id="GO:0016226">
    <property type="term" value="P:iron-sulfur cluster assembly"/>
    <property type="evidence" value="ECO:0007669"/>
    <property type="project" value="InterPro"/>
</dbReference>
<dbReference type="InterPro" id="IPR003347">
    <property type="entry name" value="JmjC_dom"/>
</dbReference>
<organism evidence="3 4">
    <name type="scientific">Symbiodinium microadriaticum</name>
    <name type="common">Dinoflagellate</name>
    <name type="synonym">Zooxanthella microadriatica</name>
    <dbReference type="NCBI Taxonomy" id="2951"/>
    <lineage>
        <taxon>Eukaryota</taxon>
        <taxon>Sar</taxon>
        <taxon>Alveolata</taxon>
        <taxon>Dinophyceae</taxon>
        <taxon>Suessiales</taxon>
        <taxon>Symbiodiniaceae</taxon>
        <taxon>Symbiodinium</taxon>
    </lineage>
</organism>
<dbReference type="EMBL" id="LSRX01000768">
    <property type="protein sequence ID" value="OLP89289.1"/>
    <property type="molecule type" value="Genomic_DNA"/>
</dbReference>
<dbReference type="OrthoDB" id="47172at2759"/>
<evidence type="ECO:0000259" key="2">
    <source>
        <dbReference type="PROSITE" id="PS51184"/>
    </source>
</evidence>
<feature type="domain" description="JmjC" evidence="2">
    <location>
        <begin position="803"/>
        <end position="952"/>
    </location>
</feature>
<reference evidence="3 4" key="1">
    <citation type="submission" date="2016-02" db="EMBL/GenBank/DDBJ databases">
        <title>Genome analysis of coral dinoflagellate symbionts highlights evolutionary adaptations to a symbiotic lifestyle.</title>
        <authorList>
            <person name="Aranda M."/>
            <person name="Li Y."/>
            <person name="Liew Y.J."/>
            <person name="Baumgarten S."/>
            <person name="Simakov O."/>
            <person name="Wilson M."/>
            <person name="Piel J."/>
            <person name="Ashoor H."/>
            <person name="Bougouffa S."/>
            <person name="Bajic V.B."/>
            <person name="Ryu T."/>
            <person name="Ravasi T."/>
            <person name="Bayer T."/>
            <person name="Micklem G."/>
            <person name="Kim H."/>
            <person name="Bhak J."/>
            <person name="Lajeunesse T.C."/>
            <person name="Voolstra C.R."/>
        </authorList>
    </citation>
    <scope>NUCLEOTIDE SEQUENCE [LARGE SCALE GENOMIC DNA]</scope>
    <source>
        <strain evidence="3 4">CCMP2467</strain>
    </source>
</reference>
<dbReference type="PANTHER" id="PTHR43575">
    <property type="entry name" value="PROTEIN ABCI7, CHLOROPLASTIC"/>
    <property type="match status" value="1"/>
</dbReference>
<comment type="caution">
    <text evidence="3">The sequence shown here is derived from an EMBL/GenBank/DDBJ whole genome shotgun (WGS) entry which is preliminary data.</text>
</comment>
<dbReference type="InterPro" id="IPR000825">
    <property type="entry name" value="SUF_FeS_clus_asmbl_SufBD_core"/>
</dbReference>
<dbReference type="PANTHER" id="PTHR43575:SF1">
    <property type="entry name" value="PROTEIN ABCI7, CHLOROPLASTIC"/>
    <property type="match status" value="1"/>
</dbReference>
<evidence type="ECO:0000313" key="4">
    <source>
        <dbReference type="Proteomes" id="UP000186817"/>
    </source>
</evidence>
<dbReference type="Pfam" id="PF13621">
    <property type="entry name" value="Cupin_8"/>
    <property type="match status" value="1"/>
</dbReference>
<proteinExistence type="predicted"/>
<dbReference type="Pfam" id="PF01458">
    <property type="entry name" value="SUFBD_core"/>
    <property type="match status" value="1"/>
</dbReference>
<dbReference type="InterPro" id="IPR041667">
    <property type="entry name" value="Cupin_8"/>
</dbReference>
<evidence type="ECO:0000313" key="3">
    <source>
        <dbReference type="EMBL" id="OLP89289.1"/>
    </source>
</evidence>
<keyword evidence="4" id="KW-1185">Reference proteome</keyword>
<name>A0A1Q9D277_SYMMI</name>
<protein>
    <submittedName>
        <fullName evidence="3">Hypoxia-inducible factor 1-alpha inhibitor</fullName>
    </submittedName>
</protein>
<accession>A0A1Q9D277</accession>
<evidence type="ECO:0000256" key="1">
    <source>
        <dbReference type="SAM" id="MobiDB-lite"/>
    </source>
</evidence>
<dbReference type="InterPro" id="IPR055346">
    <property type="entry name" value="Fe-S_cluster_assembly_SufBD"/>
</dbReference>
<dbReference type="PROSITE" id="PS51184">
    <property type="entry name" value="JMJC"/>
    <property type="match status" value="1"/>
</dbReference>
<feature type="region of interest" description="Disordered" evidence="1">
    <location>
        <begin position="1264"/>
        <end position="1286"/>
    </location>
</feature>
<dbReference type="SUPFAM" id="SSF101960">
    <property type="entry name" value="Stabilizer of iron transporter SufD"/>
    <property type="match status" value="1"/>
</dbReference>
<dbReference type="Proteomes" id="UP000186817">
    <property type="component" value="Unassembled WGS sequence"/>
</dbReference>
<feature type="compositionally biased region" description="Polar residues" evidence="1">
    <location>
        <begin position="26"/>
        <end position="35"/>
    </location>
</feature>
<dbReference type="InterPro" id="IPR037284">
    <property type="entry name" value="SUF_FeS_clus_asmbl_SufBD_sf"/>
</dbReference>
<feature type="compositionally biased region" description="Low complexity" evidence="1">
    <location>
        <begin position="1"/>
        <end position="14"/>
    </location>
</feature>
<sequence>MALSALRPPASELAPPLPARHARRSGPQQGLSQRSPGAYAGAAALVFAAAAARRPKGHRQLTALSATEQDRWFSRQAEQRTSPSGAFAERGLALLEEVEAPARKQEAFRYTDLEALLYGWSFSIAKYEFKINIAGRSFLTIASAHLNNDWAKKRDVAIEAISTLLDTCRDYNVDLIGCDMNQGVALRKTHTTSSLLEAMTAFCQKHGIGVENADFRELLAQAPGGGAADRDQAYRLVFVDGELQSGLCRLPNGEETKGRFDSLLQQLPEVDLFEANPKDRLGCAKLAALNQAVFKDAACVALHEAAPETRMDIVFATTGARATAPRVVLDVGPGSKLKVLETHLSLSESDEALSNGLCRVVAGEGAEVRHEVIQQKADGARWVQSVMAEVAEGASYSLRSVQSGSRAARLNAAVALAGEKSRPTLAQSSLRLLADGSATPPMQDLVGREAELCKLLGYISSSENQVNHITRGRDGSLASFLFSQPAFLRNVQSCLAMEQLPVLVVEGSPGIGRTALLEETFRRCTALPGICAVRGRHNVSALLRRIYDGIDEATDEELLLMPVIHNAGRQAGIVLLLDDMEVGPWLPSPLPPGVRCIIAPPCGSSRHFSASTIITRLWLRLAAELPSRQLPADLTALVDKMRGVLQPKGSAARGHAGHRFTDVRTVDGSQVRSYEDFCALRGKSVDEPLLLRNAALAEMGSPFELDFLADQLKAVVLPEKSMSAKQGARSASGCTLLVADQGSEAVLGAKPKSWDPKGCSFADLGRRINEGSRLYLTTRSGKGAVQRKGPALEFESAPDDAGQDVVVRALVPRVPFPQLLPQGVGCQVAFWIGAAGNNFGLHSDLFSEQFLCQHQGTKEVLLLLPDDAAAVDPFPFLSSPLWYKSQSRSVSRLRRRNDGLRAVLQPGDVLYIPLWWWHEVCTITEGASVSTTFRFHSEDADRFAKVMNAFYQFHANAKARLIQRMREASGSYFVNAIVAEEEPRGAGWSRSALLGGALLAALFAVRLHWSLQNCWDRMAPGLLSRSAFHFFSFLKKAESDLQEALDRRGLAPAVQRWHERLARFFLRASSPERRIEAAHHFAALGDGERLLESMTDWSLFSILEKDHRSALLEYCHKAGGYQTVRRALCKMLDESNCENLQERRVVLGRFLSHVGEFAAAKRILLQARAEATSAERTVEIGQVCNLIAENEIRYWDSLRNWSSMSALRDLLDSAQTAVNIFRKQLEKRDRMSTRVEYAQDVLDDRLHMGGRRVILLMTLGQEPFQGPPKHTTSRRVQKVSAKPSGP</sequence>
<gene>
    <name evidence="3" type="primary">Hif1an</name>
    <name evidence="3" type="ORF">AK812_SmicGene29263</name>
</gene>
<dbReference type="SUPFAM" id="SSF51197">
    <property type="entry name" value="Clavaminate synthase-like"/>
    <property type="match status" value="1"/>
</dbReference>